<dbReference type="RefSeq" id="WP_138153456.1">
    <property type="nucleotide sequence ID" value="NZ_VANU01000006.1"/>
</dbReference>
<evidence type="ECO:0000313" key="1">
    <source>
        <dbReference type="EMBL" id="TLP36226.1"/>
    </source>
</evidence>
<dbReference type="EMBL" id="VANU01000006">
    <property type="protein sequence ID" value="TLP36226.1"/>
    <property type="molecule type" value="Genomic_DNA"/>
</dbReference>
<accession>A0A5R8XYD0</accession>
<comment type="caution">
    <text evidence="1">The sequence shown here is derived from an EMBL/GenBank/DDBJ whole genome shotgun (WGS) entry which is preliminary data.</text>
</comment>
<organism evidence="1 2">
    <name type="scientific">Arcobacter arenosus</name>
    <dbReference type="NCBI Taxonomy" id="2576037"/>
    <lineage>
        <taxon>Bacteria</taxon>
        <taxon>Pseudomonadati</taxon>
        <taxon>Campylobacterota</taxon>
        <taxon>Epsilonproteobacteria</taxon>
        <taxon>Campylobacterales</taxon>
        <taxon>Arcobacteraceae</taxon>
        <taxon>Arcobacter</taxon>
    </lineage>
</organism>
<reference evidence="1 2" key="1">
    <citation type="submission" date="2019-05" db="EMBL/GenBank/DDBJ databases">
        <title>Arcobacter sp. nov., isolated from sea sediment.</title>
        <authorList>
            <person name="Kim W."/>
        </authorList>
    </citation>
    <scope>NUCLEOTIDE SEQUENCE [LARGE SCALE GENOMIC DNA]</scope>
    <source>
        <strain evidence="1 2">CAU 1517</strain>
    </source>
</reference>
<proteinExistence type="predicted"/>
<dbReference type="Proteomes" id="UP000308901">
    <property type="component" value="Unassembled WGS sequence"/>
</dbReference>
<evidence type="ECO:0000313" key="2">
    <source>
        <dbReference type="Proteomes" id="UP000308901"/>
    </source>
</evidence>
<gene>
    <name evidence="1" type="ORF">FDK22_13225</name>
</gene>
<protein>
    <submittedName>
        <fullName evidence="1">Uncharacterized protein</fullName>
    </submittedName>
</protein>
<dbReference type="AlphaFoldDB" id="A0A5R8XYD0"/>
<sequence>MDDLFSEDIVEAELRPETIEELRKRTVGEYAEDENEILKIYSNTGKECCQMIEISTGNRLGIVEGDYNRCPLSSYKSKMKRDEKYINIHNHPSYTSHSIADLTILLTFDQINEVRVVSADRTYIASYEGHIAIEKEEVEKIGKQLVDELSLTYPYTRKSLYHRNLAISEIFGIIFKEELV</sequence>
<name>A0A5R8XYD0_9BACT</name>
<keyword evidence="2" id="KW-1185">Reference proteome</keyword>